<organism evidence="2 3">
    <name type="scientific">Microdochium bolleyi</name>
    <dbReference type="NCBI Taxonomy" id="196109"/>
    <lineage>
        <taxon>Eukaryota</taxon>
        <taxon>Fungi</taxon>
        <taxon>Dikarya</taxon>
        <taxon>Ascomycota</taxon>
        <taxon>Pezizomycotina</taxon>
        <taxon>Sordariomycetes</taxon>
        <taxon>Xylariomycetidae</taxon>
        <taxon>Xylariales</taxon>
        <taxon>Microdochiaceae</taxon>
        <taxon>Microdochium</taxon>
    </lineage>
</organism>
<evidence type="ECO:0000313" key="3">
    <source>
        <dbReference type="Proteomes" id="UP000070501"/>
    </source>
</evidence>
<feature type="compositionally biased region" description="Low complexity" evidence="1">
    <location>
        <begin position="21"/>
        <end position="31"/>
    </location>
</feature>
<accession>A0A136J6X2</accession>
<gene>
    <name evidence="2" type="ORF">Micbo1qcDRAFT_160789</name>
</gene>
<keyword evidence="3" id="KW-1185">Reference proteome</keyword>
<dbReference type="AlphaFoldDB" id="A0A136J6X2"/>
<dbReference type="InParanoid" id="A0A136J6X2"/>
<protein>
    <submittedName>
        <fullName evidence="2">Uncharacterized protein</fullName>
    </submittedName>
</protein>
<dbReference type="Proteomes" id="UP000070501">
    <property type="component" value="Unassembled WGS sequence"/>
</dbReference>
<evidence type="ECO:0000256" key="1">
    <source>
        <dbReference type="SAM" id="MobiDB-lite"/>
    </source>
</evidence>
<proteinExistence type="predicted"/>
<feature type="non-terminal residue" evidence="2">
    <location>
        <position position="100"/>
    </location>
</feature>
<feature type="compositionally biased region" description="Gly residues" evidence="1">
    <location>
        <begin position="56"/>
        <end position="69"/>
    </location>
</feature>
<feature type="region of interest" description="Disordered" evidence="1">
    <location>
        <begin position="1"/>
        <end position="38"/>
    </location>
</feature>
<reference evidence="3" key="1">
    <citation type="submission" date="2016-02" db="EMBL/GenBank/DDBJ databases">
        <title>Draft genome sequence of Microdochium bolleyi, a fungal endophyte of beachgrass.</title>
        <authorList>
            <consortium name="DOE Joint Genome Institute"/>
            <person name="David A.S."/>
            <person name="May G."/>
            <person name="Haridas S."/>
            <person name="Lim J."/>
            <person name="Wang M."/>
            <person name="Labutti K."/>
            <person name="Lipzen A."/>
            <person name="Barry K."/>
            <person name="Grigoriev I.V."/>
        </authorList>
    </citation>
    <scope>NUCLEOTIDE SEQUENCE [LARGE SCALE GENOMIC DNA]</scope>
    <source>
        <strain evidence="3">J235TASD1</strain>
    </source>
</reference>
<evidence type="ECO:0000313" key="2">
    <source>
        <dbReference type="EMBL" id="KXJ92920.1"/>
    </source>
</evidence>
<feature type="region of interest" description="Disordered" evidence="1">
    <location>
        <begin position="50"/>
        <end position="100"/>
    </location>
</feature>
<dbReference type="OrthoDB" id="9994905at2759"/>
<dbReference type="EMBL" id="KQ964248">
    <property type="protein sequence ID" value="KXJ92920.1"/>
    <property type="molecule type" value="Genomic_DNA"/>
</dbReference>
<name>A0A136J6X2_9PEZI</name>
<sequence length="100" mass="10664">MRIAAARSVPQGLVEQPTPYRPRLLSRPPSLGTMLQGDEEPPVAQHVNFMRPRSTFGGGSQSGDDGGGLARVMAGSPRIASSSSLLHDRIRSLQSQIASR</sequence>